<accession>A0AAV7UL08</accession>
<reference evidence="1" key="1">
    <citation type="journal article" date="2022" name="bioRxiv">
        <title>Sequencing and chromosome-scale assembly of the giantPleurodeles waltlgenome.</title>
        <authorList>
            <person name="Brown T."/>
            <person name="Elewa A."/>
            <person name="Iarovenko S."/>
            <person name="Subramanian E."/>
            <person name="Araus A.J."/>
            <person name="Petzold A."/>
            <person name="Susuki M."/>
            <person name="Suzuki K.-i.T."/>
            <person name="Hayashi T."/>
            <person name="Toyoda A."/>
            <person name="Oliveira C."/>
            <person name="Osipova E."/>
            <person name="Leigh N.D."/>
            <person name="Simon A."/>
            <person name="Yun M.H."/>
        </authorList>
    </citation>
    <scope>NUCLEOTIDE SEQUENCE</scope>
    <source>
        <strain evidence="1">20211129_DDA</strain>
        <tissue evidence="1">Liver</tissue>
    </source>
</reference>
<organism evidence="1 2">
    <name type="scientific">Pleurodeles waltl</name>
    <name type="common">Iberian ribbed newt</name>
    <dbReference type="NCBI Taxonomy" id="8319"/>
    <lineage>
        <taxon>Eukaryota</taxon>
        <taxon>Metazoa</taxon>
        <taxon>Chordata</taxon>
        <taxon>Craniata</taxon>
        <taxon>Vertebrata</taxon>
        <taxon>Euteleostomi</taxon>
        <taxon>Amphibia</taxon>
        <taxon>Batrachia</taxon>
        <taxon>Caudata</taxon>
        <taxon>Salamandroidea</taxon>
        <taxon>Salamandridae</taxon>
        <taxon>Pleurodelinae</taxon>
        <taxon>Pleurodeles</taxon>
    </lineage>
</organism>
<comment type="caution">
    <text evidence="1">The sequence shown here is derived from an EMBL/GenBank/DDBJ whole genome shotgun (WGS) entry which is preliminary data.</text>
</comment>
<dbReference type="AlphaFoldDB" id="A0AAV7UL08"/>
<keyword evidence="2" id="KW-1185">Reference proteome</keyword>
<evidence type="ECO:0000313" key="1">
    <source>
        <dbReference type="EMBL" id="KAJ1189700.1"/>
    </source>
</evidence>
<protein>
    <submittedName>
        <fullName evidence="1">Uncharacterized protein</fullName>
    </submittedName>
</protein>
<gene>
    <name evidence="1" type="ORF">NDU88_006442</name>
</gene>
<evidence type="ECO:0000313" key="2">
    <source>
        <dbReference type="Proteomes" id="UP001066276"/>
    </source>
</evidence>
<sequence>MEINLERFQRVAEGPPADILVCVHDFQVKETILRKACDVHPFQFRDHAPLLYRDLATIALQKWRNFCPVTAPLRNAGISYS</sequence>
<dbReference type="Proteomes" id="UP001066276">
    <property type="component" value="Chromosome 3_1"/>
</dbReference>
<dbReference type="EMBL" id="JANPWB010000005">
    <property type="protein sequence ID" value="KAJ1189700.1"/>
    <property type="molecule type" value="Genomic_DNA"/>
</dbReference>
<proteinExistence type="predicted"/>
<name>A0AAV7UL08_PLEWA</name>